<dbReference type="Proteomes" id="UP000823941">
    <property type="component" value="Chromosome 13"/>
</dbReference>
<gene>
    <name evidence="5" type="ORF">JYU34_009232</name>
    <name evidence="4" type="ORF">JYU34_013404</name>
    <name evidence="3" type="ORF">JYU34_018601</name>
</gene>
<dbReference type="EMBL" id="JAHIBW010000013">
    <property type="protein sequence ID" value="KAG7305195.1"/>
    <property type="molecule type" value="Genomic_DNA"/>
</dbReference>
<protein>
    <recommendedName>
        <fullName evidence="2">FP protein C-terminal domain-containing protein</fullName>
    </recommendedName>
</protein>
<dbReference type="EMBL" id="JAHIBW010000025">
    <property type="protein sequence ID" value="KAG7297854.1"/>
    <property type="molecule type" value="Genomic_DNA"/>
</dbReference>
<proteinExistence type="predicted"/>
<keyword evidence="1" id="KW-0175">Coiled coil</keyword>
<reference evidence="5 6" key="1">
    <citation type="submission" date="2021-06" db="EMBL/GenBank/DDBJ databases">
        <title>A haploid diamondback moth (Plutella xylostella L.) genome assembly resolves 31 chromosomes and identifies a diamide resistance mutation.</title>
        <authorList>
            <person name="Ward C.M."/>
            <person name="Perry K.D."/>
            <person name="Baker G."/>
            <person name="Powis K."/>
            <person name="Heckel D.G."/>
            <person name="Baxter S.W."/>
        </authorList>
    </citation>
    <scope>NUCLEOTIDE SEQUENCE [LARGE SCALE GENOMIC DNA]</scope>
    <source>
        <strain evidence="5 6">LV</strain>
        <tissue evidence="5">Single pupa</tissue>
    </source>
</reference>
<dbReference type="Proteomes" id="UP000823941">
    <property type="component" value="Chromosome 25"/>
</dbReference>
<keyword evidence="6" id="KW-1185">Reference proteome</keyword>
<dbReference type="Proteomes" id="UP000823941">
    <property type="component" value="Chromosome 18"/>
</dbReference>
<dbReference type="EMBL" id="JAHIBW010000018">
    <property type="protein sequence ID" value="KAG7301960.1"/>
    <property type="molecule type" value="Genomic_DNA"/>
</dbReference>
<name>A0ABQ7QJG8_PLUXY</name>
<comment type="caution">
    <text evidence="5">The sequence shown here is derived from an EMBL/GenBank/DDBJ whole genome shotgun (WGS) entry which is preliminary data.</text>
</comment>
<evidence type="ECO:0000256" key="1">
    <source>
        <dbReference type="SAM" id="Coils"/>
    </source>
</evidence>
<feature type="domain" description="FP protein C-terminal" evidence="2">
    <location>
        <begin position="205"/>
        <end position="255"/>
    </location>
</feature>
<sequence>MSAEFSVESLTSLIETKLIDLKDKLVVIIKEALLSQFEALKQEFTATTDFIMAQQKSLEQEISNKSKIIKTLQEENIKIKSDLSGMRNRIMTTEKLSRSCNLEIHGIPEKKNENVMTIYKTLCDLVSHTYSEYDVKACRRVAKFSKTSSHPRTILVTLSSPRARDEIISSVLRLNKSKDYLTSEDFGFNKETQKNRVYVSENLCPEIKELLFETKKVAKERNYQFTWVKFGQIYVRKNVESQVILIKNQECLVKLI</sequence>
<evidence type="ECO:0000313" key="6">
    <source>
        <dbReference type="Proteomes" id="UP000823941"/>
    </source>
</evidence>
<dbReference type="InterPro" id="IPR057251">
    <property type="entry name" value="FP_C"/>
</dbReference>
<evidence type="ECO:0000259" key="2">
    <source>
        <dbReference type="Pfam" id="PF25298"/>
    </source>
</evidence>
<accession>A0ABQ7QJG8</accession>
<feature type="coiled-coil region" evidence="1">
    <location>
        <begin position="55"/>
        <end position="89"/>
    </location>
</feature>
<dbReference type="Pfam" id="PF25298">
    <property type="entry name" value="Baculo_FP_2nd"/>
    <property type="match status" value="1"/>
</dbReference>
<evidence type="ECO:0000313" key="3">
    <source>
        <dbReference type="EMBL" id="KAG7297854.1"/>
    </source>
</evidence>
<organism evidence="5 6">
    <name type="scientific">Plutella xylostella</name>
    <name type="common">Diamondback moth</name>
    <name type="synonym">Plutella maculipennis</name>
    <dbReference type="NCBI Taxonomy" id="51655"/>
    <lineage>
        <taxon>Eukaryota</taxon>
        <taxon>Metazoa</taxon>
        <taxon>Ecdysozoa</taxon>
        <taxon>Arthropoda</taxon>
        <taxon>Hexapoda</taxon>
        <taxon>Insecta</taxon>
        <taxon>Pterygota</taxon>
        <taxon>Neoptera</taxon>
        <taxon>Endopterygota</taxon>
        <taxon>Lepidoptera</taxon>
        <taxon>Glossata</taxon>
        <taxon>Ditrysia</taxon>
        <taxon>Yponomeutoidea</taxon>
        <taxon>Plutellidae</taxon>
        <taxon>Plutella</taxon>
    </lineage>
</organism>
<evidence type="ECO:0000313" key="4">
    <source>
        <dbReference type="EMBL" id="KAG7301960.1"/>
    </source>
</evidence>
<evidence type="ECO:0000313" key="5">
    <source>
        <dbReference type="EMBL" id="KAG7305195.1"/>
    </source>
</evidence>
<dbReference type="Gene3D" id="3.30.70.1820">
    <property type="entry name" value="L1 transposable element, RRM domain"/>
    <property type="match status" value="1"/>
</dbReference>